<reference evidence="2" key="2">
    <citation type="journal article" date="2017" name="J. Anim. Genet.">
        <title>Multiple reference genome sequences of hot pepper reveal the massive evolution of plant disease resistance genes by retroduplication.</title>
        <authorList>
            <person name="Kim S."/>
            <person name="Park J."/>
            <person name="Yeom S.-I."/>
            <person name="Kim Y.-M."/>
            <person name="Seo E."/>
            <person name="Kim K.-T."/>
            <person name="Kim M.-S."/>
            <person name="Lee J.M."/>
            <person name="Cheong K."/>
            <person name="Shin H.-S."/>
            <person name="Kim S.-B."/>
            <person name="Han K."/>
            <person name="Lee J."/>
            <person name="Park M."/>
            <person name="Lee H.-A."/>
            <person name="Lee H.-Y."/>
            <person name="Lee Y."/>
            <person name="Oh S."/>
            <person name="Lee J.H."/>
            <person name="Choi E."/>
            <person name="Choi E."/>
            <person name="Lee S.E."/>
            <person name="Jeon J."/>
            <person name="Kim H."/>
            <person name="Choi G."/>
            <person name="Song H."/>
            <person name="Lee J."/>
            <person name="Lee S.-C."/>
            <person name="Kwon J.-K."/>
            <person name="Lee H.-Y."/>
            <person name="Koo N."/>
            <person name="Hong Y."/>
            <person name="Kim R.W."/>
            <person name="Kang W.-H."/>
            <person name="Huh J.H."/>
            <person name="Kang B.-C."/>
            <person name="Yang T.-J."/>
            <person name="Lee Y.-H."/>
            <person name="Bennetzen J.L."/>
            <person name="Choi D."/>
        </authorList>
    </citation>
    <scope>NUCLEOTIDE SEQUENCE [LARGE SCALE GENOMIC DNA]</scope>
    <source>
        <strain evidence="2">cv. PBC81</strain>
    </source>
</reference>
<protein>
    <recommendedName>
        <fullName evidence="3">Transposase MuDR plant domain-containing protein</fullName>
    </recommendedName>
</protein>
<comment type="caution">
    <text evidence="1">The sequence shown here is derived from an EMBL/GenBank/DDBJ whole genome shotgun (WGS) entry which is preliminary data.</text>
</comment>
<name>A0A2G2XRE8_CAPBA</name>
<dbReference type="EMBL" id="MLFT02000001">
    <property type="protein sequence ID" value="PHT60029.1"/>
    <property type="molecule type" value="Genomic_DNA"/>
</dbReference>
<sequence>MGLKVAESDPTRVRYKCDVGCLLMCLISEVGTGQGFKVKTLKMEHTCQPCFKNRRYTQQTSTNYFKNKVKNNLNYKMTNMRKNVDDNFSLNVSYTKMKNVKRIILEKLDGSFIDDFNKLEAYAQELRDTNPGFDVMINISNDALKQVSALLLPEAHQLGILVSEHGYTFLVVDPCIHAGAEDNKHGEEEYFKRDDPNANSPLAKELAKTFSIDCYPVDVTAIAEEHNITVYSPSTASKDEEKVETVSLGEQKNYPFEGINISNEAPKKLTQLINDYSEWIADGMLKHHVGRLLCKRYAALLWKYGEANVQKPYVNGIKDPG</sequence>
<dbReference type="OrthoDB" id="1302331at2759"/>
<organism evidence="1 2">
    <name type="scientific">Capsicum baccatum</name>
    <name type="common">Peruvian pepper</name>
    <dbReference type="NCBI Taxonomy" id="33114"/>
    <lineage>
        <taxon>Eukaryota</taxon>
        <taxon>Viridiplantae</taxon>
        <taxon>Streptophyta</taxon>
        <taxon>Embryophyta</taxon>
        <taxon>Tracheophyta</taxon>
        <taxon>Spermatophyta</taxon>
        <taxon>Magnoliopsida</taxon>
        <taxon>eudicotyledons</taxon>
        <taxon>Gunneridae</taxon>
        <taxon>Pentapetalae</taxon>
        <taxon>asterids</taxon>
        <taxon>lamiids</taxon>
        <taxon>Solanales</taxon>
        <taxon>Solanaceae</taxon>
        <taxon>Solanoideae</taxon>
        <taxon>Capsiceae</taxon>
        <taxon>Capsicum</taxon>
    </lineage>
</organism>
<evidence type="ECO:0008006" key="3">
    <source>
        <dbReference type="Google" id="ProtNLM"/>
    </source>
</evidence>
<accession>A0A2G2XRE8</accession>
<dbReference type="Proteomes" id="UP000224567">
    <property type="component" value="Unassembled WGS sequence"/>
</dbReference>
<evidence type="ECO:0000313" key="2">
    <source>
        <dbReference type="Proteomes" id="UP000224567"/>
    </source>
</evidence>
<dbReference type="PANTHER" id="PTHR31973:SF189">
    <property type="entry name" value="TRANSPOSASE, MUDR, PLANT, MULE TRANSPOSASE DOMAIN PROTEIN-RELATED"/>
    <property type="match status" value="1"/>
</dbReference>
<keyword evidence="2" id="KW-1185">Reference proteome</keyword>
<reference evidence="1 2" key="1">
    <citation type="journal article" date="2017" name="Genome Biol.">
        <title>New reference genome sequences of hot pepper reveal the massive evolution of plant disease-resistance genes by retroduplication.</title>
        <authorList>
            <person name="Kim S."/>
            <person name="Park J."/>
            <person name="Yeom S.I."/>
            <person name="Kim Y.M."/>
            <person name="Seo E."/>
            <person name="Kim K.T."/>
            <person name="Kim M.S."/>
            <person name="Lee J.M."/>
            <person name="Cheong K."/>
            <person name="Shin H.S."/>
            <person name="Kim S.B."/>
            <person name="Han K."/>
            <person name="Lee J."/>
            <person name="Park M."/>
            <person name="Lee H.A."/>
            <person name="Lee H.Y."/>
            <person name="Lee Y."/>
            <person name="Oh S."/>
            <person name="Lee J.H."/>
            <person name="Choi E."/>
            <person name="Choi E."/>
            <person name="Lee S.E."/>
            <person name="Jeon J."/>
            <person name="Kim H."/>
            <person name="Choi G."/>
            <person name="Song H."/>
            <person name="Lee J."/>
            <person name="Lee S.C."/>
            <person name="Kwon J.K."/>
            <person name="Lee H.Y."/>
            <person name="Koo N."/>
            <person name="Hong Y."/>
            <person name="Kim R.W."/>
            <person name="Kang W.H."/>
            <person name="Huh J.H."/>
            <person name="Kang B.C."/>
            <person name="Yang T.J."/>
            <person name="Lee Y.H."/>
            <person name="Bennetzen J.L."/>
            <person name="Choi D."/>
        </authorList>
    </citation>
    <scope>NUCLEOTIDE SEQUENCE [LARGE SCALE GENOMIC DNA]</scope>
    <source>
        <strain evidence="2">cv. PBC81</strain>
    </source>
</reference>
<dbReference type="PANTHER" id="PTHR31973">
    <property type="entry name" value="POLYPROTEIN, PUTATIVE-RELATED"/>
    <property type="match status" value="1"/>
</dbReference>
<dbReference type="AlphaFoldDB" id="A0A2G2XRE8"/>
<proteinExistence type="predicted"/>
<gene>
    <name evidence="1" type="ORF">CQW23_02392</name>
</gene>
<evidence type="ECO:0000313" key="1">
    <source>
        <dbReference type="EMBL" id="PHT60029.1"/>
    </source>
</evidence>